<dbReference type="Proteomes" id="UP001380953">
    <property type="component" value="Unassembled WGS sequence"/>
</dbReference>
<proteinExistence type="predicted"/>
<gene>
    <name evidence="1" type="ORF">WKI47_05975</name>
</gene>
<evidence type="ECO:0000313" key="1">
    <source>
        <dbReference type="EMBL" id="MEJ8303464.1"/>
    </source>
</evidence>
<organism evidence="1 2">
    <name type="scientific">Saccharibacillus sacchari</name>
    <dbReference type="NCBI Taxonomy" id="456493"/>
    <lineage>
        <taxon>Bacteria</taxon>
        <taxon>Bacillati</taxon>
        <taxon>Bacillota</taxon>
        <taxon>Bacilli</taxon>
        <taxon>Bacillales</taxon>
        <taxon>Paenibacillaceae</taxon>
        <taxon>Saccharibacillus</taxon>
    </lineage>
</organism>
<accession>A0ACC6P9B6</accession>
<name>A0ACC6P9B6_9BACL</name>
<reference evidence="1" key="1">
    <citation type="submission" date="2024-03" db="EMBL/GenBank/DDBJ databases">
        <title>Whole genome sequecning of epiphytes from Marcgravia umbellata leaves.</title>
        <authorList>
            <person name="Kumar G."/>
            <person name="Savka M.A."/>
        </authorList>
    </citation>
    <scope>NUCLEOTIDE SEQUENCE</scope>
    <source>
        <strain evidence="1">RIT_BL5</strain>
    </source>
</reference>
<comment type="caution">
    <text evidence="1">The sequence shown here is derived from an EMBL/GenBank/DDBJ whole genome shotgun (WGS) entry which is preliminary data.</text>
</comment>
<sequence>MNVQQLKVFLEICRVGTLSAAAERLELKQPTVSFHLRKLEEELGVELFRKQARTLQPTGAAEELLPYARRIVTLMDEAQRQMKSRSGRERARLRLGASYTPATYFMPPYLAQFRQLNPEIELQLTVKQAGDTLAMLRSYEIDAAVVSLPDGEEKGLIVVPLIEDELQLVMNPAHPLSTETALSVDNLADQTFLLHEPGSTSRRLTEQWAQEIGLTFSSVMELGAIETIKETLRCNDSVAVLPLRSVLRETANGELIRRSLPGYVNRRRICLAYRDEPIYSAPVREFIRYVKGIGEDQQLHPAPKSANLKLP</sequence>
<keyword evidence="2" id="KW-1185">Reference proteome</keyword>
<protein>
    <submittedName>
        <fullName evidence="1">LysR family transcriptional regulator</fullName>
    </submittedName>
</protein>
<dbReference type="EMBL" id="JBBKAR010000018">
    <property type="protein sequence ID" value="MEJ8303464.1"/>
    <property type="molecule type" value="Genomic_DNA"/>
</dbReference>
<evidence type="ECO:0000313" key="2">
    <source>
        <dbReference type="Proteomes" id="UP001380953"/>
    </source>
</evidence>